<dbReference type="InterPro" id="IPR001503">
    <property type="entry name" value="Glyco_trans_10"/>
</dbReference>
<dbReference type="PANTHER" id="PTHR11929:SF194">
    <property type="entry name" value="ALPHA-(1,3)-FUCOSYLTRANSFERASE 10"/>
    <property type="match status" value="1"/>
</dbReference>
<dbReference type="GO" id="GO:0008417">
    <property type="term" value="F:fucosyltransferase activity"/>
    <property type="evidence" value="ECO:0007669"/>
    <property type="project" value="InterPro"/>
</dbReference>
<dbReference type="EMBL" id="DVJQ01000047">
    <property type="protein sequence ID" value="HIS74442.1"/>
    <property type="molecule type" value="Genomic_DNA"/>
</dbReference>
<dbReference type="SUPFAM" id="SSF53756">
    <property type="entry name" value="UDP-Glycosyltransferase/glycogen phosphorylase"/>
    <property type="match status" value="1"/>
</dbReference>
<evidence type="ECO:0000256" key="3">
    <source>
        <dbReference type="ARBA" id="ARBA00022679"/>
    </source>
</evidence>
<name>A0A9D1FJ54_9BACT</name>
<evidence type="ECO:0000259" key="5">
    <source>
        <dbReference type="Pfam" id="PF18025"/>
    </source>
</evidence>
<dbReference type="InterPro" id="IPR038577">
    <property type="entry name" value="GT10-like_C_sf"/>
</dbReference>
<protein>
    <submittedName>
        <fullName evidence="6">Alpha-1,3-fucosyl transferase</fullName>
    </submittedName>
</protein>
<dbReference type="Pfam" id="PF00852">
    <property type="entry name" value="Glyco_transf_10"/>
    <property type="match status" value="1"/>
</dbReference>
<dbReference type="InterPro" id="IPR041058">
    <property type="entry name" value="FucT_N"/>
</dbReference>
<evidence type="ECO:0000313" key="6">
    <source>
        <dbReference type="EMBL" id="HIS74442.1"/>
    </source>
</evidence>
<evidence type="ECO:0000256" key="1">
    <source>
        <dbReference type="ARBA" id="ARBA00008919"/>
    </source>
</evidence>
<gene>
    <name evidence="6" type="ORF">IAA86_05445</name>
</gene>
<dbReference type="Proteomes" id="UP000886865">
    <property type="component" value="Unassembled WGS sequence"/>
</dbReference>
<feature type="non-terminal residue" evidence="6">
    <location>
        <position position="1"/>
    </location>
</feature>
<proteinExistence type="inferred from homology"/>
<dbReference type="AlphaFoldDB" id="A0A9D1FJ54"/>
<reference evidence="6" key="2">
    <citation type="journal article" date="2021" name="PeerJ">
        <title>Extensive microbial diversity within the chicken gut microbiome revealed by metagenomics and culture.</title>
        <authorList>
            <person name="Gilroy R."/>
            <person name="Ravi A."/>
            <person name="Getino M."/>
            <person name="Pursley I."/>
            <person name="Horton D.L."/>
            <person name="Alikhan N.F."/>
            <person name="Baker D."/>
            <person name="Gharbi K."/>
            <person name="Hall N."/>
            <person name="Watson M."/>
            <person name="Adriaenssens E.M."/>
            <person name="Foster-Nyarko E."/>
            <person name="Jarju S."/>
            <person name="Secka A."/>
            <person name="Antonio M."/>
            <person name="Oren A."/>
            <person name="Chaudhuri R.R."/>
            <person name="La Ragione R."/>
            <person name="Hildebrand F."/>
            <person name="Pallen M.J."/>
        </authorList>
    </citation>
    <scope>NUCLEOTIDE SEQUENCE</scope>
    <source>
        <strain evidence="6">CHK152-2871</strain>
    </source>
</reference>
<evidence type="ECO:0000259" key="4">
    <source>
        <dbReference type="Pfam" id="PF00852"/>
    </source>
</evidence>
<accession>A0A9D1FJ54</accession>
<comment type="caution">
    <text evidence="6">The sequence shown here is derived from an EMBL/GenBank/DDBJ whole genome shotgun (WGS) entry which is preliminary data.</text>
</comment>
<organism evidence="6 7">
    <name type="scientific">Candidatus Galligastranaerophilus intestinavium</name>
    <dbReference type="NCBI Taxonomy" id="2840836"/>
    <lineage>
        <taxon>Bacteria</taxon>
        <taxon>Candidatus Galligastranaerophilus</taxon>
    </lineage>
</organism>
<dbReference type="PANTHER" id="PTHR11929">
    <property type="entry name" value="ALPHA- 1,3 -FUCOSYLTRANSFERASE"/>
    <property type="match status" value="1"/>
</dbReference>
<sequence>KYEIVEDSKNPDFVLCSCFGKEYKKYSCPRIFYSGENLTPDFNVYDYAIGFDYLNFSNRYLRVPIYYFLSKLRHKPDVPKNPQNREFCSFLYSNGVYCDKIRIDFFKKLSKYKKINSSGSLLNNTGIKVKDKISYLNNFKFTIAFENSSNEGYITEKIYDAFISRTVPVYWGDPLADVEFNPEAFIFVNKYKSLDEVVNKVIELDNNDELYLKMLHAPKFLNEKINDEMIVAFFDNIFKNKGKIYRKDVNKGWCRGEFFTYSFLQRTYVKKIKEIISAFRF</sequence>
<feature type="domain" description="Fucosyltransferase C-terminal" evidence="4">
    <location>
        <begin position="99"/>
        <end position="215"/>
    </location>
</feature>
<dbReference type="GO" id="GO:0016020">
    <property type="term" value="C:membrane"/>
    <property type="evidence" value="ECO:0007669"/>
    <property type="project" value="InterPro"/>
</dbReference>
<evidence type="ECO:0000313" key="7">
    <source>
        <dbReference type="Proteomes" id="UP000886865"/>
    </source>
</evidence>
<dbReference type="InterPro" id="IPR055270">
    <property type="entry name" value="Glyco_tran_10_C"/>
</dbReference>
<keyword evidence="3 6" id="KW-0808">Transferase</keyword>
<dbReference type="Gene3D" id="3.40.50.11660">
    <property type="entry name" value="Glycosyl transferase family 10, C-terminal domain"/>
    <property type="match status" value="1"/>
</dbReference>
<dbReference type="Pfam" id="PF18025">
    <property type="entry name" value="FucT_N"/>
    <property type="match status" value="1"/>
</dbReference>
<keyword evidence="2" id="KW-0328">Glycosyltransferase</keyword>
<evidence type="ECO:0000256" key="2">
    <source>
        <dbReference type="ARBA" id="ARBA00022676"/>
    </source>
</evidence>
<reference evidence="6" key="1">
    <citation type="submission" date="2020-10" db="EMBL/GenBank/DDBJ databases">
        <authorList>
            <person name="Gilroy R."/>
        </authorList>
    </citation>
    <scope>NUCLEOTIDE SEQUENCE</scope>
    <source>
        <strain evidence="6">CHK152-2871</strain>
    </source>
</reference>
<feature type="domain" description="Alpha-(1,3)-fucosyltransferase FucT N-terminal" evidence="5">
    <location>
        <begin position="2"/>
        <end position="68"/>
    </location>
</feature>
<comment type="similarity">
    <text evidence="1">Belongs to the glycosyltransferase 10 family.</text>
</comment>